<organism evidence="1">
    <name type="scientific">Physcomitrium patens</name>
    <name type="common">Spreading-leaved earth moss</name>
    <name type="synonym">Physcomitrella patens</name>
    <dbReference type="NCBI Taxonomy" id="3218"/>
    <lineage>
        <taxon>Eukaryota</taxon>
        <taxon>Viridiplantae</taxon>
        <taxon>Streptophyta</taxon>
        <taxon>Embryophyta</taxon>
        <taxon>Bryophyta</taxon>
        <taxon>Bryophytina</taxon>
        <taxon>Bryopsida</taxon>
        <taxon>Funariidae</taxon>
        <taxon>Funariales</taxon>
        <taxon>Funariaceae</taxon>
        <taxon>Physcomitrium</taxon>
    </lineage>
</organism>
<gene>
    <name evidence="1" type="ORF">PHYPA_013572</name>
</gene>
<evidence type="ECO:0000313" key="2">
    <source>
        <dbReference type="EnsemblPlants" id="PAC:32901193.CDS.1"/>
    </source>
</evidence>
<dbReference type="InParanoid" id="A0A2K1JY50"/>
<dbReference type="EMBL" id="ABEU02000010">
    <property type="protein sequence ID" value="PNR46453.1"/>
    <property type="molecule type" value="Genomic_DNA"/>
</dbReference>
<evidence type="ECO:0000313" key="1">
    <source>
        <dbReference type="EMBL" id="PNR46453.1"/>
    </source>
</evidence>
<proteinExistence type="predicted"/>
<sequence>MAADDGVHGWDAMTLRHAWTWWHGVIQGGGRSKKRRGRRAESIPVCTNSFIPPPPCAASDAAHSYCSLESAGAGPFLRCSPSAVLHRVPRPPCHGKLAVPFHHSPHLLRPSSVIHVRSNS</sequence>
<dbReference type="AlphaFoldDB" id="A0A2K1JY50"/>
<evidence type="ECO:0000313" key="3">
    <source>
        <dbReference type="Proteomes" id="UP000006727"/>
    </source>
</evidence>
<dbReference type="EnsemblPlants" id="Pp3c10_7750V3.1">
    <property type="protein sequence ID" value="PAC:32901193.CDS.1"/>
    <property type="gene ID" value="Pp3c10_7750"/>
</dbReference>
<dbReference type="Gramene" id="Pp3c10_7750V3.1">
    <property type="protein sequence ID" value="PAC:32901193.CDS.1"/>
    <property type="gene ID" value="Pp3c10_7750"/>
</dbReference>
<reference evidence="1 3" key="1">
    <citation type="journal article" date="2008" name="Science">
        <title>The Physcomitrella genome reveals evolutionary insights into the conquest of land by plants.</title>
        <authorList>
            <person name="Rensing S."/>
            <person name="Lang D."/>
            <person name="Zimmer A."/>
            <person name="Terry A."/>
            <person name="Salamov A."/>
            <person name="Shapiro H."/>
            <person name="Nishiyama T."/>
            <person name="Perroud P.-F."/>
            <person name="Lindquist E."/>
            <person name="Kamisugi Y."/>
            <person name="Tanahashi T."/>
            <person name="Sakakibara K."/>
            <person name="Fujita T."/>
            <person name="Oishi K."/>
            <person name="Shin-I T."/>
            <person name="Kuroki Y."/>
            <person name="Toyoda A."/>
            <person name="Suzuki Y."/>
            <person name="Hashimoto A."/>
            <person name="Yamaguchi K."/>
            <person name="Sugano A."/>
            <person name="Kohara Y."/>
            <person name="Fujiyama A."/>
            <person name="Anterola A."/>
            <person name="Aoki S."/>
            <person name="Ashton N."/>
            <person name="Barbazuk W.B."/>
            <person name="Barker E."/>
            <person name="Bennetzen J."/>
            <person name="Bezanilla M."/>
            <person name="Blankenship R."/>
            <person name="Cho S.H."/>
            <person name="Dutcher S."/>
            <person name="Estelle M."/>
            <person name="Fawcett J.A."/>
            <person name="Gundlach H."/>
            <person name="Hanada K."/>
            <person name="Heyl A."/>
            <person name="Hicks K.A."/>
            <person name="Hugh J."/>
            <person name="Lohr M."/>
            <person name="Mayer K."/>
            <person name="Melkozernov A."/>
            <person name="Murata T."/>
            <person name="Nelson D."/>
            <person name="Pils B."/>
            <person name="Prigge M."/>
            <person name="Reiss B."/>
            <person name="Renner T."/>
            <person name="Rombauts S."/>
            <person name="Rushton P."/>
            <person name="Sanderfoot A."/>
            <person name="Schween G."/>
            <person name="Shiu S.-H."/>
            <person name="Stueber K."/>
            <person name="Theodoulou F.L."/>
            <person name="Tu H."/>
            <person name="Van de Peer Y."/>
            <person name="Verrier P.J."/>
            <person name="Waters E."/>
            <person name="Wood A."/>
            <person name="Yang L."/>
            <person name="Cove D."/>
            <person name="Cuming A."/>
            <person name="Hasebe M."/>
            <person name="Lucas S."/>
            <person name="Mishler D.B."/>
            <person name="Reski R."/>
            <person name="Grigoriev I."/>
            <person name="Quatrano R.S."/>
            <person name="Boore J.L."/>
        </authorList>
    </citation>
    <scope>NUCLEOTIDE SEQUENCE [LARGE SCALE GENOMIC DNA]</scope>
    <source>
        <strain evidence="2 3">cv. Gransden 2004</strain>
    </source>
</reference>
<dbReference type="PaxDb" id="3218-PP1S58_74V6.1"/>
<protein>
    <submittedName>
        <fullName evidence="1 2">Uncharacterized protein</fullName>
    </submittedName>
</protein>
<name>A0A2K1JY50_PHYPA</name>
<dbReference type="Proteomes" id="UP000006727">
    <property type="component" value="Chromosome 10"/>
</dbReference>
<reference evidence="2" key="3">
    <citation type="submission" date="2020-12" db="UniProtKB">
        <authorList>
            <consortium name="EnsemblPlants"/>
        </authorList>
    </citation>
    <scope>IDENTIFICATION</scope>
</reference>
<keyword evidence="3" id="KW-1185">Reference proteome</keyword>
<accession>A0A2K1JY50</accession>
<reference evidence="1 3" key="2">
    <citation type="journal article" date="2018" name="Plant J.">
        <title>The Physcomitrella patens chromosome-scale assembly reveals moss genome structure and evolution.</title>
        <authorList>
            <person name="Lang D."/>
            <person name="Ullrich K.K."/>
            <person name="Murat F."/>
            <person name="Fuchs J."/>
            <person name="Jenkins J."/>
            <person name="Haas F.B."/>
            <person name="Piednoel M."/>
            <person name="Gundlach H."/>
            <person name="Van Bel M."/>
            <person name="Meyberg R."/>
            <person name="Vives C."/>
            <person name="Morata J."/>
            <person name="Symeonidi A."/>
            <person name="Hiss M."/>
            <person name="Muchero W."/>
            <person name="Kamisugi Y."/>
            <person name="Saleh O."/>
            <person name="Blanc G."/>
            <person name="Decker E.L."/>
            <person name="van Gessel N."/>
            <person name="Grimwood J."/>
            <person name="Hayes R.D."/>
            <person name="Graham S.W."/>
            <person name="Gunter L.E."/>
            <person name="McDaniel S.F."/>
            <person name="Hoernstein S.N.W."/>
            <person name="Larsson A."/>
            <person name="Li F.W."/>
            <person name="Perroud P.F."/>
            <person name="Phillips J."/>
            <person name="Ranjan P."/>
            <person name="Rokshar D.S."/>
            <person name="Rothfels C.J."/>
            <person name="Schneider L."/>
            <person name="Shu S."/>
            <person name="Stevenson D.W."/>
            <person name="Thummler F."/>
            <person name="Tillich M."/>
            <person name="Villarreal Aguilar J.C."/>
            <person name="Widiez T."/>
            <person name="Wong G.K."/>
            <person name="Wymore A."/>
            <person name="Zhang Y."/>
            <person name="Zimmer A.D."/>
            <person name="Quatrano R.S."/>
            <person name="Mayer K.F.X."/>
            <person name="Goodstein D."/>
            <person name="Casacuberta J.M."/>
            <person name="Vandepoele K."/>
            <person name="Reski R."/>
            <person name="Cuming A.C."/>
            <person name="Tuskan G.A."/>
            <person name="Maumus F."/>
            <person name="Salse J."/>
            <person name="Schmutz J."/>
            <person name="Rensing S.A."/>
        </authorList>
    </citation>
    <scope>NUCLEOTIDE SEQUENCE [LARGE SCALE GENOMIC DNA]</scope>
    <source>
        <strain evidence="2 3">cv. Gransden 2004</strain>
    </source>
</reference>